<feature type="region of interest" description="Disordered" evidence="6">
    <location>
        <begin position="230"/>
        <end position="264"/>
    </location>
</feature>
<feature type="compositionally biased region" description="Basic and acidic residues" evidence="6">
    <location>
        <begin position="235"/>
        <end position="245"/>
    </location>
</feature>
<keyword evidence="3 7" id="KW-0812">Transmembrane</keyword>
<feature type="transmembrane region" description="Helical" evidence="7">
    <location>
        <begin position="408"/>
        <end position="425"/>
    </location>
</feature>
<organism evidence="8 9">
    <name type="scientific">Plakobranchus ocellatus</name>
    <dbReference type="NCBI Taxonomy" id="259542"/>
    <lineage>
        <taxon>Eukaryota</taxon>
        <taxon>Metazoa</taxon>
        <taxon>Spiralia</taxon>
        <taxon>Lophotrochozoa</taxon>
        <taxon>Mollusca</taxon>
        <taxon>Gastropoda</taxon>
        <taxon>Heterobranchia</taxon>
        <taxon>Euthyneura</taxon>
        <taxon>Panpulmonata</taxon>
        <taxon>Sacoglossa</taxon>
        <taxon>Placobranchoidea</taxon>
        <taxon>Plakobranchidae</taxon>
        <taxon>Plakobranchus</taxon>
    </lineage>
</organism>
<dbReference type="SUPFAM" id="SSF103473">
    <property type="entry name" value="MFS general substrate transporter"/>
    <property type="match status" value="1"/>
</dbReference>
<feature type="transmembrane region" description="Helical" evidence="7">
    <location>
        <begin position="496"/>
        <end position="515"/>
    </location>
</feature>
<sequence length="524" mass="56777">MRSEKYAKYLTLMGAHFVNAPLGFGWIFGNLSAYMESYFMCYCYPGCVDGDSQWILTLFLASGSPGLFFATPLIKRVGIKWAGIFAMIVCAVGLLTSSWTVGVSVIATAVFMGLINGMGAGVAVCAGFTFVKAYAGKHTGVFLATTISAPTILAIAQNQIITAYVNPKNLKADKRIGPKAYFSESEMLDRVPEVIFIIGAMTLGLQAFGYLLVSSPPPPAIPVKTQLDSQGGKVQDTEHQDHSQAHCDGNTSHSANGNGLNPKSTLITSSTESLTYKSNVCCQDDFAKTLSEQSHEMHSNSSAVRPSIDASMEHSADINSSNCSCLSPFKPLETLRTRPFQVSWLYSLAMAYSFVLKNTYYKQFGLLYINNDRYLTLIGSLIPVVASSARVIFGGLMDKGIISLQDSMCISLSVNAVLFTFWYFVPQVSAIGYMFLVLGLAGIHSLVYTILAAGTLHICGEEHFTSNFNMLYSSETVGAILSALIVSKLLDTVGWFWLFASCSIVSLCVLSLTVLTDFSKTKKV</sequence>
<evidence type="ECO:0000256" key="6">
    <source>
        <dbReference type="SAM" id="MobiDB-lite"/>
    </source>
</evidence>
<dbReference type="Gene3D" id="1.20.1250.20">
    <property type="entry name" value="MFS general substrate transporter like domains"/>
    <property type="match status" value="2"/>
</dbReference>
<reference evidence="8 9" key="1">
    <citation type="journal article" date="2021" name="Elife">
        <title>Chloroplast acquisition without the gene transfer in kleptoplastic sea slugs, Plakobranchus ocellatus.</title>
        <authorList>
            <person name="Maeda T."/>
            <person name="Takahashi S."/>
            <person name="Yoshida T."/>
            <person name="Shimamura S."/>
            <person name="Takaki Y."/>
            <person name="Nagai Y."/>
            <person name="Toyoda A."/>
            <person name="Suzuki Y."/>
            <person name="Arimoto A."/>
            <person name="Ishii H."/>
            <person name="Satoh N."/>
            <person name="Nishiyama T."/>
            <person name="Hasebe M."/>
            <person name="Maruyama T."/>
            <person name="Minagawa J."/>
            <person name="Obokata J."/>
            <person name="Shigenobu S."/>
        </authorList>
    </citation>
    <scope>NUCLEOTIDE SEQUENCE [LARGE SCALE GENOMIC DNA]</scope>
</reference>
<protein>
    <submittedName>
        <fullName evidence="8">Oxalate:formate antiporter</fullName>
    </submittedName>
</protein>
<feature type="transmembrane region" description="Helical" evidence="7">
    <location>
        <begin position="373"/>
        <end position="396"/>
    </location>
</feature>
<dbReference type="InterPro" id="IPR036259">
    <property type="entry name" value="MFS_trans_sf"/>
</dbReference>
<feature type="transmembrane region" description="Helical" evidence="7">
    <location>
        <begin position="12"/>
        <end position="34"/>
    </location>
</feature>
<feature type="transmembrane region" description="Helical" evidence="7">
    <location>
        <begin position="105"/>
        <end position="128"/>
    </location>
</feature>
<proteinExistence type="predicted"/>
<evidence type="ECO:0000256" key="4">
    <source>
        <dbReference type="ARBA" id="ARBA00022989"/>
    </source>
</evidence>
<feature type="transmembrane region" description="Helical" evidence="7">
    <location>
        <begin position="81"/>
        <end position="99"/>
    </location>
</feature>
<feature type="transmembrane region" description="Helical" evidence="7">
    <location>
        <begin position="140"/>
        <end position="161"/>
    </location>
</feature>
<keyword evidence="5 7" id="KW-0472">Membrane</keyword>
<dbReference type="InterPro" id="IPR052983">
    <property type="entry name" value="MFS_Riboflavin_Transporter"/>
</dbReference>
<evidence type="ECO:0000256" key="3">
    <source>
        <dbReference type="ARBA" id="ARBA00022692"/>
    </source>
</evidence>
<feature type="transmembrane region" description="Helical" evidence="7">
    <location>
        <begin position="194"/>
        <end position="213"/>
    </location>
</feature>
<name>A0AAV4D920_9GAST</name>
<evidence type="ECO:0000256" key="5">
    <source>
        <dbReference type="ARBA" id="ARBA00023136"/>
    </source>
</evidence>
<accession>A0AAV4D920</accession>
<comment type="caution">
    <text evidence="8">The sequence shown here is derived from an EMBL/GenBank/DDBJ whole genome shotgun (WGS) entry which is preliminary data.</text>
</comment>
<evidence type="ECO:0000313" key="9">
    <source>
        <dbReference type="Proteomes" id="UP000735302"/>
    </source>
</evidence>
<evidence type="ECO:0000256" key="7">
    <source>
        <dbReference type="SAM" id="Phobius"/>
    </source>
</evidence>
<feature type="transmembrane region" description="Helical" evidence="7">
    <location>
        <begin position="54"/>
        <end position="74"/>
    </location>
</feature>
<feature type="compositionally biased region" description="Polar residues" evidence="6">
    <location>
        <begin position="249"/>
        <end position="263"/>
    </location>
</feature>
<gene>
    <name evidence="8" type="ORF">PoB_006708700</name>
</gene>
<dbReference type="PANTHER" id="PTHR43385:SF1">
    <property type="entry name" value="RIBOFLAVIN TRANSPORTER RIBJ"/>
    <property type="match status" value="1"/>
</dbReference>
<keyword evidence="4 7" id="KW-1133">Transmembrane helix</keyword>
<evidence type="ECO:0000256" key="2">
    <source>
        <dbReference type="ARBA" id="ARBA00022448"/>
    </source>
</evidence>
<evidence type="ECO:0000313" key="8">
    <source>
        <dbReference type="EMBL" id="GFO40582.1"/>
    </source>
</evidence>
<evidence type="ECO:0000256" key="1">
    <source>
        <dbReference type="ARBA" id="ARBA00004141"/>
    </source>
</evidence>
<comment type="subcellular location">
    <subcellularLocation>
        <location evidence="1">Membrane</location>
        <topology evidence="1">Multi-pass membrane protein</topology>
    </subcellularLocation>
</comment>
<feature type="transmembrane region" description="Helical" evidence="7">
    <location>
        <begin position="470"/>
        <end position="490"/>
    </location>
</feature>
<feature type="transmembrane region" description="Helical" evidence="7">
    <location>
        <begin position="431"/>
        <end position="458"/>
    </location>
</feature>
<dbReference type="EMBL" id="BLXT01007620">
    <property type="protein sequence ID" value="GFO40582.1"/>
    <property type="molecule type" value="Genomic_DNA"/>
</dbReference>
<keyword evidence="2" id="KW-0813">Transport</keyword>
<dbReference type="Proteomes" id="UP000735302">
    <property type="component" value="Unassembled WGS sequence"/>
</dbReference>
<keyword evidence="9" id="KW-1185">Reference proteome</keyword>
<dbReference type="GO" id="GO:0016020">
    <property type="term" value="C:membrane"/>
    <property type="evidence" value="ECO:0007669"/>
    <property type="project" value="UniProtKB-SubCell"/>
</dbReference>
<dbReference type="AlphaFoldDB" id="A0AAV4D920"/>
<dbReference type="PANTHER" id="PTHR43385">
    <property type="entry name" value="RIBOFLAVIN TRANSPORTER RIBJ"/>
    <property type="match status" value="1"/>
</dbReference>